<protein>
    <submittedName>
        <fullName evidence="9">Efflux RND transporter periplasmic adaptor subunit</fullName>
    </submittedName>
    <submittedName>
        <fullName evidence="10">Efflux transporter, RND family, MFP subunit</fullName>
    </submittedName>
</protein>
<comment type="subcellular location">
    <subcellularLocation>
        <location evidence="1">Cell envelope</location>
    </subcellularLocation>
</comment>
<dbReference type="Gene3D" id="1.10.287.470">
    <property type="entry name" value="Helix hairpin bin"/>
    <property type="match status" value="1"/>
</dbReference>
<evidence type="ECO:0000256" key="2">
    <source>
        <dbReference type="ARBA" id="ARBA00009477"/>
    </source>
</evidence>
<dbReference type="EMBL" id="WBWF01000019">
    <property type="protein sequence ID" value="KAB2702003.1"/>
    <property type="molecule type" value="Genomic_DNA"/>
</dbReference>
<dbReference type="EMBL" id="NNRN01000059">
    <property type="protein sequence ID" value="OYR25049.1"/>
    <property type="molecule type" value="Genomic_DNA"/>
</dbReference>
<dbReference type="Proteomes" id="UP000216363">
    <property type="component" value="Unassembled WGS sequence"/>
</dbReference>
<dbReference type="InterPro" id="IPR058627">
    <property type="entry name" value="MdtA-like_C"/>
</dbReference>
<dbReference type="RefSeq" id="WP_052820751.1">
    <property type="nucleotide sequence ID" value="NZ_JBHEEP010000019.1"/>
</dbReference>
<dbReference type="AlphaFoldDB" id="A0A256GD71"/>
<dbReference type="InterPro" id="IPR006143">
    <property type="entry name" value="RND_pump_MFP"/>
</dbReference>
<dbReference type="GO" id="GO:1990281">
    <property type="term" value="C:efflux pump complex"/>
    <property type="evidence" value="ECO:0007669"/>
    <property type="project" value="TreeGrafter"/>
</dbReference>
<dbReference type="Pfam" id="PF25917">
    <property type="entry name" value="BSH_RND"/>
    <property type="match status" value="1"/>
</dbReference>
<proteinExistence type="inferred from homology"/>
<organism evidence="10 11">
    <name type="scientific">Brucella lupini</name>
    <dbReference type="NCBI Taxonomy" id="255457"/>
    <lineage>
        <taxon>Bacteria</taxon>
        <taxon>Pseudomonadati</taxon>
        <taxon>Pseudomonadota</taxon>
        <taxon>Alphaproteobacteria</taxon>
        <taxon>Hyphomicrobiales</taxon>
        <taxon>Brucellaceae</taxon>
        <taxon>Brucella/Ochrobactrum group</taxon>
        <taxon>Brucella</taxon>
    </lineage>
</organism>
<dbReference type="GO" id="GO:0015562">
    <property type="term" value="F:efflux transmembrane transporter activity"/>
    <property type="evidence" value="ECO:0007669"/>
    <property type="project" value="TreeGrafter"/>
</dbReference>
<dbReference type="NCBIfam" id="TIGR01730">
    <property type="entry name" value="RND_mfp"/>
    <property type="match status" value="1"/>
</dbReference>
<evidence type="ECO:0000313" key="9">
    <source>
        <dbReference type="EMBL" id="KAB2702003.1"/>
    </source>
</evidence>
<name>A0A256GD71_9HYPH</name>
<dbReference type="PANTHER" id="PTHR30469">
    <property type="entry name" value="MULTIDRUG RESISTANCE PROTEIN MDTA"/>
    <property type="match status" value="1"/>
</dbReference>
<feature type="domain" description="CusB-like beta-barrel" evidence="7">
    <location>
        <begin position="207"/>
        <end position="277"/>
    </location>
</feature>
<feature type="domain" description="Multidrug resistance protein MdtA-like alpha-helical hairpin" evidence="5">
    <location>
        <begin position="99"/>
        <end position="167"/>
    </location>
</feature>
<dbReference type="PROSITE" id="PS51257">
    <property type="entry name" value="PROKAR_LIPOPROTEIN"/>
    <property type="match status" value="1"/>
</dbReference>
<dbReference type="SUPFAM" id="SSF111369">
    <property type="entry name" value="HlyD-like secretion proteins"/>
    <property type="match status" value="1"/>
</dbReference>
<comment type="similarity">
    <text evidence="2">Belongs to the membrane fusion protein (MFP) (TC 8.A.1) family.</text>
</comment>
<reference evidence="9 12" key="2">
    <citation type="submission" date="2019-09" db="EMBL/GenBank/DDBJ databases">
        <title>Taxonomic organization of the family Brucellaceae based on a phylogenomic approach.</title>
        <authorList>
            <person name="Leclercq S."/>
            <person name="Cloeckaert A."/>
            <person name="Zygmunt M.S."/>
        </authorList>
    </citation>
    <scope>NUCLEOTIDE SEQUENCE [LARGE SCALE GENOMIC DNA]</scope>
    <source>
        <strain evidence="9 12">LUP23</strain>
    </source>
</reference>
<evidence type="ECO:0000256" key="3">
    <source>
        <dbReference type="ARBA" id="ARBA00022448"/>
    </source>
</evidence>
<dbReference type="Pfam" id="PF25876">
    <property type="entry name" value="HH_MFP_RND"/>
    <property type="match status" value="1"/>
</dbReference>
<keyword evidence="4" id="KW-0175">Coiled coil</keyword>
<feature type="domain" description="Multidrug resistance protein MdtA-like C-terminal permuted SH3" evidence="8">
    <location>
        <begin position="287"/>
        <end position="345"/>
    </location>
</feature>
<evidence type="ECO:0000313" key="12">
    <source>
        <dbReference type="Proteomes" id="UP000435957"/>
    </source>
</evidence>
<dbReference type="Proteomes" id="UP000435957">
    <property type="component" value="Unassembled WGS sequence"/>
</dbReference>
<comment type="caution">
    <text evidence="10">The sequence shown here is derived from an EMBL/GenBank/DDBJ whole genome shotgun (WGS) entry which is preliminary data.</text>
</comment>
<evidence type="ECO:0000259" key="5">
    <source>
        <dbReference type="Pfam" id="PF25876"/>
    </source>
</evidence>
<feature type="coiled-coil region" evidence="4">
    <location>
        <begin position="136"/>
        <end position="163"/>
    </location>
</feature>
<dbReference type="InterPro" id="IPR058624">
    <property type="entry name" value="MdtA-like_HH"/>
</dbReference>
<sequence length="361" mass="38358">MKRVLQLSVLLSTLALLSACEKEEKTAIVQPRPVLFQIAEPSPSAAFSLPGTVEARVQTEFGFRILGRIVTRKVLVGDFVKKGDVLATIDPLALELAVSSAQSDLSNSQAQLVNARINEGRQRTLFERRSGTKATFETAQQERETAEANVNKAQANLDKAKEQLGYARLVAEFDGLVTATSADVGQVVSAGQTVVTLAQPDERDAVLDVPEAAGVLLKPGAEFDVALQLDPAIHAKGLVREIAPEAEDTTRTRRTRLTLVNPPEALRLGAVITASTSSGETPLIRLPSSAVRVDGANAFVWIIDVPTGKVSSRSVTIAEPLVVGGTVTVTEGINPGDRVVTAGVNTLEDGQTVRIDQESVI</sequence>
<accession>A0A256GD71</accession>
<keyword evidence="12" id="KW-1185">Reference proteome</keyword>
<feature type="domain" description="Multidrug resistance protein MdtA-like barrel-sandwich hybrid" evidence="6">
    <location>
        <begin position="63"/>
        <end position="194"/>
    </location>
</feature>
<keyword evidence="3" id="KW-0813">Transport</keyword>
<dbReference type="Gene3D" id="2.40.420.20">
    <property type="match status" value="1"/>
</dbReference>
<evidence type="ECO:0000259" key="6">
    <source>
        <dbReference type="Pfam" id="PF25917"/>
    </source>
</evidence>
<dbReference type="Gene3D" id="2.40.30.170">
    <property type="match status" value="1"/>
</dbReference>
<dbReference type="Pfam" id="PF25954">
    <property type="entry name" value="Beta-barrel_RND_2"/>
    <property type="match status" value="1"/>
</dbReference>
<evidence type="ECO:0000259" key="8">
    <source>
        <dbReference type="Pfam" id="PF25967"/>
    </source>
</evidence>
<evidence type="ECO:0000256" key="4">
    <source>
        <dbReference type="SAM" id="Coils"/>
    </source>
</evidence>
<dbReference type="Gene3D" id="2.40.50.100">
    <property type="match status" value="1"/>
</dbReference>
<evidence type="ECO:0000256" key="1">
    <source>
        <dbReference type="ARBA" id="ARBA00004196"/>
    </source>
</evidence>
<gene>
    <name evidence="10" type="ORF">CES86_4434</name>
    <name evidence="9" type="ORF">F9L03_20530</name>
</gene>
<dbReference type="PANTHER" id="PTHR30469:SF15">
    <property type="entry name" value="HLYD FAMILY OF SECRETION PROTEINS"/>
    <property type="match status" value="1"/>
</dbReference>
<evidence type="ECO:0000259" key="7">
    <source>
        <dbReference type="Pfam" id="PF25954"/>
    </source>
</evidence>
<dbReference type="InterPro" id="IPR058625">
    <property type="entry name" value="MdtA-like_BSH"/>
</dbReference>
<reference evidence="10 11" key="1">
    <citation type="submission" date="2017-07" db="EMBL/GenBank/DDBJ databases">
        <title>Draft genome of Ochrobactrum lupini type strain LUP21.</title>
        <authorList>
            <person name="Krzyzanowska D.M."/>
            <person name="Jafra S."/>
        </authorList>
    </citation>
    <scope>NUCLEOTIDE SEQUENCE [LARGE SCALE GENOMIC DNA]</scope>
    <source>
        <strain evidence="10 11">LUP21</strain>
    </source>
</reference>
<dbReference type="InterPro" id="IPR058792">
    <property type="entry name" value="Beta-barrel_RND_2"/>
</dbReference>
<evidence type="ECO:0000313" key="11">
    <source>
        <dbReference type="Proteomes" id="UP000216363"/>
    </source>
</evidence>
<dbReference type="Pfam" id="PF25967">
    <property type="entry name" value="RND-MFP_C"/>
    <property type="match status" value="1"/>
</dbReference>
<evidence type="ECO:0000313" key="10">
    <source>
        <dbReference type="EMBL" id="OYR25049.1"/>
    </source>
</evidence>